<sequence>MSRYFLFGLPVIVLVYIITFSEPTVTKVNDVSIKKEVSEKYSSKNNTISNDIVIEYDSTSSDKINVSKSLNNEKKIMKSDKVEDKRYTAINNEKDYSSKVEKSILIKKEKDIRSKEITKLTIDENVKKIIGKPNLKPVYKDWKKSGELYYNVYVEVAKKENLKIQSEYSNSENVNQSLTPPSMPIITTVNIENETVHVILPENTTEAYVVTKDSTDSDLESQTDSSKSDTDNINYTQIDTTSNEVIVMTPPSIGE</sequence>
<dbReference type="EMBL" id="FOXB01000001">
    <property type="protein sequence ID" value="SFO87754.1"/>
    <property type="molecule type" value="Genomic_DNA"/>
</dbReference>
<dbReference type="Proteomes" id="UP000199227">
    <property type="component" value="Unassembled WGS sequence"/>
</dbReference>
<gene>
    <name evidence="2" type="ORF">SAMN05216234_10158</name>
</gene>
<organism evidence="2 3">
    <name type="scientific">Hydrogenimonas thermophila</name>
    <dbReference type="NCBI Taxonomy" id="223786"/>
    <lineage>
        <taxon>Bacteria</taxon>
        <taxon>Pseudomonadati</taxon>
        <taxon>Campylobacterota</taxon>
        <taxon>Epsilonproteobacteria</taxon>
        <taxon>Campylobacterales</taxon>
        <taxon>Hydrogenimonadaceae</taxon>
        <taxon>Hydrogenimonas</taxon>
    </lineage>
</organism>
<evidence type="ECO:0000256" key="1">
    <source>
        <dbReference type="SAM" id="MobiDB-lite"/>
    </source>
</evidence>
<dbReference type="AlphaFoldDB" id="A0A1I5KRP4"/>
<keyword evidence="3" id="KW-1185">Reference proteome</keyword>
<name>A0A1I5KRP4_9BACT</name>
<evidence type="ECO:0000313" key="2">
    <source>
        <dbReference type="EMBL" id="SFO87754.1"/>
    </source>
</evidence>
<dbReference type="RefSeq" id="WP_092909768.1">
    <property type="nucleotide sequence ID" value="NZ_FOXB01000001.1"/>
</dbReference>
<dbReference type="STRING" id="223786.SAMN05216234_10158"/>
<proteinExistence type="predicted"/>
<evidence type="ECO:0000313" key="3">
    <source>
        <dbReference type="Proteomes" id="UP000199227"/>
    </source>
</evidence>
<protein>
    <submittedName>
        <fullName evidence="2">Uncharacterized protein</fullName>
    </submittedName>
</protein>
<feature type="region of interest" description="Disordered" evidence="1">
    <location>
        <begin position="213"/>
        <end position="234"/>
    </location>
</feature>
<accession>A0A1I5KRP4</accession>
<reference evidence="2 3" key="1">
    <citation type="submission" date="2016-10" db="EMBL/GenBank/DDBJ databases">
        <authorList>
            <person name="de Groot N.N."/>
        </authorList>
    </citation>
    <scope>NUCLEOTIDE SEQUENCE [LARGE SCALE GENOMIC DNA]</scope>
    <source>
        <strain evidence="2 3">EP1-55-1</strain>
    </source>
</reference>
<feature type="compositionally biased region" description="Polar residues" evidence="1">
    <location>
        <begin position="222"/>
        <end position="234"/>
    </location>
</feature>